<evidence type="ECO:0000313" key="3">
    <source>
        <dbReference type="Proteomes" id="UP000597762"/>
    </source>
</evidence>
<sequence>MRPEDDERGRNDEEKGDNKTFVGFQAFDKPTNTRYFSFSPFLYCLHFVSILELLGTALSDSFLFHQFRITFILSFFYIAIFSFLSLYFFFFFLINYLSAFYSPTYIFSILHFLLFVITYHFWFPLFLCFLSPLFSFSHSLFFCYDSLSSLVIILSLSSRPLSLSSHHHPLSLSFLVLSFFLSCHHPVFTYHRLVFTCPHPLFVLFLCSCCSSLSSCRHSSSLSLSLVTGLSCLGSLLSLFSLSSCSLSLVIILSFLHTLYSAYFSFLFLFSSLLQLPSLTCNSFVSVSFFNFLQIFIHDM</sequence>
<feature type="transmembrane region" description="Helical" evidence="1">
    <location>
        <begin position="71"/>
        <end position="94"/>
    </location>
</feature>
<reference evidence="2" key="1">
    <citation type="submission" date="2021-01" db="EMBL/GenBank/DDBJ databases">
        <authorList>
            <person name="Li R."/>
            <person name="Bekaert M."/>
        </authorList>
    </citation>
    <scope>NUCLEOTIDE SEQUENCE</scope>
    <source>
        <strain evidence="2">Farmed</strain>
    </source>
</reference>
<feature type="transmembrane region" description="Helical" evidence="1">
    <location>
        <begin position="40"/>
        <end position="59"/>
    </location>
</feature>
<dbReference type="EMBL" id="CAHIKZ030001263">
    <property type="protein sequence ID" value="CAE1258124.1"/>
    <property type="molecule type" value="Genomic_DNA"/>
</dbReference>
<proteinExistence type="predicted"/>
<keyword evidence="1" id="KW-0472">Membrane</keyword>
<keyword evidence="3" id="KW-1185">Reference proteome</keyword>
<protein>
    <submittedName>
        <fullName evidence="2">Uncharacterized protein</fullName>
    </submittedName>
</protein>
<accession>A0A812C263</accession>
<dbReference type="AlphaFoldDB" id="A0A812C263"/>
<feature type="transmembrane region" description="Helical" evidence="1">
    <location>
        <begin position="141"/>
        <end position="158"/>
    </location>
</feature>
<feature type="transmembrane region" description="Helical" evidence="1">
    <location>
        <begin position="106"/>
        <end position="129"/>
    </location>
</feature>
<dbReference type="Proteomes" id="UP000597762">
    <property type="component" value="Unassembled WGS sequence"/>
</dbReference>
<name>A0A812C263_ACAPH</name>
<feature type="transmembrane region" description="Helical" evidence="1">
    <location>
        <begin position="276"/>
        <end position="297"/>
    </location>
</feature>
<organism evidence="2 3">
    <name type="scientific">Acanthosepion pharaonis</name>
    <name type="common">Pharaoh cuttlefish</name>
    <name type="synonym">Sepia pharaonis</name>
    <dbReference type="NCBI Taxonomy" id="158019"/>
    <lineage>
        <taxon>Eukaryota</taxon>
        <taxon>Metazoa</taxon>
        <taxon>Spiralia</taxon>
        <taxon>Lophotrochozoa</taxon>
        <taxon>Mollusca</taxon>
        <taxon>Cephalopoda</taxon>
        <taxon>Coleoidea</taxon>
        <taxon>Decapodiformes</taxon>
        <taxon>Sepiida</taxon>
        <taxon>Sepiina</taxon>
        <taxon>Sepiidae</taxon>
        <taxon>Acanthosepion</taxon>
    </lineage>
</organism>
<feature type="transmembrane region" description="Helical" evidence="1">
    <location>
        <begin position="247"/>
        <end position="270"/>
    </location>
</feature>
<keyword evidence="1" id="KW-1133">Transmembrane helix</keyword>
<feature type="transmembrane region" description="Helical" evidence="1">
    <location>
        <begin position="170"/>
        <end position="188"/>
    </location>
</feature>
<gene>
    <name evidence="2" type="ORF">SPHA_31080</name>
</gene>
<comment type="caution">
    <text evidence="2">The sequence shown here is derived from an EMBL/GenBank/DDBJ whole genome shotgun (WGS) entry which is preliminary data.</text>
</comment>
<evidence type="ECO:0000313" key="2">
    <source>
        <dbReference type="EMBL" id="CAE1258124.1"/>
    </source>
</evidence>
<feature type="transmembrane region" description="Helical" evidence="1">
    <location>
        <begin position="193"/>
        <end position="214"/>
    </location>
</feature>
<keyword evidence="1" id="KW-0812">Transmembrane</keyword>
<feature type="transmembrane region" description="Helical" evidence="1">
    <location>
        <begin position="220"/>
        <end position="240"/>
    </location>
</feature>
<evidence type="ECO:0000256" key="1">
    <source>
        <dbReference type="SAM" id="Phobius"/>
    </source>
</evidence>